<dbReference type="AlphaFoldDB" id="A0A399S198"/>
<keyword evidence="4" id="KW-1185">Reference proteome</keyword>
<accession>A0A399S198</accession>
<keyword evidence="2" id="KW-0812">Transmembrane</keyword>
<proteinExistence type="predicted"/>
<dbReference type="InterPro" id="IPR005625">
    <property type="entry name" value="PepSY-ass_TM"/>
</dbReference>
<keyword evidence="2" id="KW-1133">Transmembrane helix</keyword>
<feature type="transmembrane region" description="Helical" evidence="2">
    <location>
        <begin position="12"/>
        <end position="34"/>
    </location>
</feature>
<sequence length="395" mass="45024">MTLKKLIGKVHLWLGFASGLLVLFLGVTGCLLAFQREIEDATQTYRFVEEQPDRALLPPSEIRAIADAQLPGKKTHSVTYQKGKSTVVVYYDFEPEYYYLVYLHPYTGEVLKVKNMAHDFFRIVIEGHYYLWLPPNIGQPILASATLVFVVLLITGIILWWPKNKAAAKQRFKIKWSAKWRRKNYDLHNVLGFYMSWVVIFIAITGLVMGFQWVSKSVYWISSGGKPLVDYYETMSDSTQTAPLSGTAPAIDQLWNRVRNENIAFTGSMDVHVPENNRTSIEIALNPDTYTYWKTDYLYFDQHTLQEIPVSHIYGRIANASVADKIKRMNYDIHVGAIGGIVGKVIAFFASLLAASMPVTGFLIWWGRRKKGKKNDPEASRQRPTQKARVVALKS</sequence>
<dbReference type="RefSeq" id="WP_119432994.1">
    <property type="nucleotide sequence ID" value="NZ_QWGE01000004.1"/>
</dbReference>
<organism evidence="3 4">
    <name type="scientific">Pontibacter oryzae</name>
    <dbReference type="NCBI Taxonomy" id="2304593"/>
    <lineage>
        <taxon>Bacteria</taxon>
        <taxon>Pseudomonadati</taxon>
        <taxon>Bacteroidota</taxon>
        <taxon>Cytophagia</taxon>
        <taxon>Cytophagales</taxon>
        <taxon>Hymenobacteraceae</taxon>
        <taxon>Pontibacter</taxon>
    </lineage>
</organism>
<gene>
    <name evidence="3" type="ORF">D1627_14720</name>
</gene>
<dbReference type="OrthoDB" id="111691at2"/>
<feature type="transmembrane region" description="Helical" evidence="2">
    <location>
        <begin position="345"/>
        <end position="366"/>
    </location>
</feature>
<evidence type="ECO:0000256" key="1">
    <source>
        <dbReference type="SAM" id="MobiDB-lite"/>
    </source>
</evidence>
<dbReference type="EMBL" id="QWGE01000004">
    <property type="protein sequence ID" value="RIJ37058.1"/>
    <property type="molecule type" value="Genomic_DNA"/>
</dbReference>
<dbReference type="PANTHER" id="PTHR34219:SF3">
    <property type="entry name" value="BLL7967 PROTEIN"/>
    <property type="match status" value="1"/>
</dbReference>
<dbReference type="PROSITE" id="PS51257">
    <property type="entry name" value="PROKAR_LIPOPROTEIN"/>
    <property type="match status" value="1"/>
</dbReference>
<name>A0A399S198_9BACT</name>
<feature type="transmembrane region" description="Helical" evidence="2">
    <location>
        <begin position="191"/>
        <end position="214"/>
    </location>
</feature>
<protein>
    <submittedName>
        <fullName evidence="3">PepSY domain-containing protein</fullName>
    </submittedName>
</protein>
<feature type="transmembrane region" description="Helical" evidence="2">
    <location>
        <begin position="141"/>
        <end position="161"/>
    </location>
</feature>
<evidence type="ECO:0000256" key="2">
    <source>
        <dbReference type="SAM" id="Phobius"/>
    </source>
</evidence>
<evidence type="ECO:0000313" key="3">
    <source>
        <dbReference type="EMBL" id="RIJ37058.1"/>
    </source>
</evidence>
<feature type="region of interest" description="Disordered" evidence="1">
    <location>
        <begin position="372"/>
        <end position="395"/>
    </location>
</feature>
<dbReference type="Pfam" id="PF03929">
    <property type="entry name" value="PepSY_TM"/>
    <property type="match status" value="1"/>
</dbReference>
<keyword evidence="2" id="KW-0472">Membrane</keyword>
<evidence type="ECO:0000313" key="4">
    <source>
        <dbReference type="Proteomes" id="UP000266005"/>
    </source>
</evidence>
<comment type="caution">
    <text evidence="3">The sequence shown here is derived from an EMBL/GenBank/DDBJ whole genome shotgun (WGS) entry which is preliminary data.</text>
</comment>
<dbReference type="PANTHER" id="PTHR34219">
    <property type="entry name" value="IRON-REGULATED INNER MEMBRANE PROTEIN-RELATED"/>
    <property type="match status" value="1"/>
</dbReference>
<dbReference type="Proteomes" id="UP000266005">
    <property type="component" value="Unassembled WGS sequence"/>
</dbReference>
<reference evidence="4" key="1">
    <citation type="submission" date="2018-08" db="EMBL/GenBank/DDBJ databases">
        <title>Mucilaginibacter sp. MYSH2.</title>
        <authorList>
            <person name="Seo T."/>
        </authorList>
    </citation>
    <scope>NUCLEOTIDE SEQUENCE [LARGE SCALE GENOMIC DNA]</scope>
    <source>
        <strain evidence="4">KIRAN</strain>
    </source>
</reference>